<accession>A0ABT7XS98</accession>
<dbReference type="PROSITE" id="PS00519">
    <property type="entry name" value="HTH_ASNC_1"/>
    <property type="match status" value="1"/>
</dbReference>
<dbReference type="Gene3D" id="3.30.70.920">
    <property type="match status" value="1"/>
</dbReference>
<dbReference type="InterPro" id="IPR019885">
    <property type="entry name" value="Tscrpt_reg_HTH_AsnC-type_CS"/>
</dbReference>
<reference evidence="5" key="1">
    <citation type="submission" date="2023-06" db="EMBL/GenBank/DDBJ databases">
        <authorList>
            <person name="Zhang S."/>
        </authorList>
    </citation>
    <scope>NUCLEOTIDE SEQUENCE</scope>
    <source>
        <strain evidence="5">SG2303</strain>
    </source>
</reference>
<dbReference type="Gene3D" id="1.10.10.10">
    <property type="entry name" value="Winged helix-like DNA-binding domain superfamily/Winged helix DNA-binding domain"/>
    <property type="match status" value="1"/>
</dbReference>
<evidence type="ECO:0000256" key="1">
    <source>
        <dbReference type="ARBA" id="ARBA00023015"/>
    </source>
</evidence>
<dbReference type="SMART" id="SM00344">
    <property type="entry name" value="HTH_ASNC"/>
    <property type="match status" value="1"/>
</dbReference>
<dbReference type="CDD" id="cd00090">
    <property type="entry name" value="HTH_ARSR"/>
    <property type="match status" value="1"/>
</dbReference>
<dbReference type="InterPro" id="IPR011008">
    <property type="entry name" value="Dimeric_a/b-barrel"/>
</dbReference>
<keyword evidence="1" id="KW-0805">Transcription regulation</keyword>
<dbReference type="Proteomes" id="UP001168540">
    <property type="component" value="Unassembled WGS sequence"/>
</dbReference>
<comment type="caution">
    <text evidence="5">The sequence shown here is derived from an EMBL/GenBank/DDBJ whole genome shotgun (WGS) entry which is preliminary data.</text>
</comment>
<dbReference type="SUPFAM" id="SSF54909">
    <property type="entry name" value="Dimeric alpha+beta barrel"/>
    <property type="match status" value="1"/>
</dbReference>
<protein>
    <submittedName>
        <fullName evidence="5">Lrp/AsnC family transcriptional regulator</fullName>
    </submittedName>
</protein>
<gene>
    <name evidence="5" type="ORF">QU481_17575</name>
</gene>
<organism evidence="5 6">
    <name type="scientific">Crenobacter oryzisoli</name>
    <dbReference type="NCBI Taxonomy" id="3056844"/>
    <lineage>
        <taxon>Bacteria</taxon>
        <taxon>Pseudomonadati</taxon>
        <taxon>Pseudomonadota</taxon>
        <taxon>Betaproteobacteria</taxon>
        <taxon>Neisseriales</taxon>
        <taxon>Neisseriaceae</taxon>
        <taxon>Crenobacter</taxon>
    </lineage>
</organism>
<dbReference type="PROSITE" id="PS50956">
    <property type="entry name" value="HTH_ASNC_2"/>
    <property type="match status" value="1"/>
</dbReference>
<dbReference type="InterPro" id="IPR036388">
    <property type="entry name" value="WH-like_DNA-bd_sf"/>
</dbReference>
<dbReference type="EMBL" id="JAUEDK010000039">
    <property type="protein sequence ID" value="MDN0076671.1"/>
    <property type="molecule type" value="Genomic_DNA"/>
</dbReference>
<keyword evidence="3" id="KW-0804">Transcription</keyword>
<keyword evidence="2" id="KW-0238">DNA-binding</keyword>
<evidence type="ECO:0000256" key="3">
    <source>
        <dbReference type="ARBA" id="ARBA00023163"/>
    </source>
</evidence>
<sequence>MDKKDIQILTLLQQDASLSLNDLANAVNLSPTPCWRRVQRLWDSGVIQKQVTLCNPASLKLGVTVFVAVRTSQHNEEWTQLFVKGTRTIPEIVEIYRMTGDIDYLLKIVVSDIAGYDAVYKKLIKEVELQDVSAGFAMEVIKYTTALPLDHLM</sequence>
<dbReference type="InterPro" id="IPR000485">
    <property type="entry name" value="AsnC-type_HTH_dom"/>
</dbReference>
<proteinExistence type="predicted"/>
<dbReference type="InterPro" id="IPR019888">
    <property type="entry name" value="Tscrpt_reg_AsnC-like"/>
</dbReference>
<dbReference type="Pfam" id="PF13412">
    <property type="entry name" value="HTH_24"/>
    <property type="match status" value="1"/>
</dbReference>
<evidence type="ECO:0000313" key="6">
    <source>
        <dbReference type="Proteomes" id="UP001168540"/>
    </source>
</evidence>
<feature type="domain" description="HTH asnC-type" evidence="4">
    <location>
        <begin position="1"/>
        <end position="64"/>
    </location>
</feature>
<dbReference type="InterPro" id="IPR036390">
    <property type="entry name" value="WH_DNA-bd_sf"/>
</dbReference>
<dbReference type="Pfam" id="PF01037">
    <property type="entry name" value="AsnC_trans_reg"/>
    <property type="match status" value="1"/>
</dbReference>
<dbReference type="RefSeq" id="WP_289831321.1">
    <property type="nucleotide sequence ID" value="NZ_JAUEDK010000039.1"/>
</dbReference>
<dbReference type="PANTHER" id="PTHR30154:SF17">
    <property type="entry name" value="DNA-BINDING TRANSCRIPTIONAL ACTIVATOR DECR"/>
    <property type="match status" value="1"/>
</dbReference>
<dbReference type="SUPFAM" id="SSF46785">
    <property type="entry name" value="Winged helix' DNA-binding domain"/>
    <property type="match status" value="1"/>
</dbReference>
<keyword evidence="6" id="KW-1185">Reference proteome</keyword>
<evidence type="ECO:0000256" key="2">
    <source>
        <dbReference type="ARBA" id="ARBA00023125"/>
    </source>
</evidence>
<dbReference type="InterPro" id="IPR019887">
    <property type="entry name" value="Tscrpt_reg_AsnC/Lrp_C"/>
</dbReference>
<name>A0ABT7XS98_9NEIS</name>
<dbReference type="InterPro" id="IPR011991">
    <property type="entry name" value="ArsR-like_HTH"/>
</dbReference>
<evidence type="ECO:0000313" key="5">
    <source>
        <dbReference type="EMBL" id="MDN0076671.1"/>
    </source>
</evidence>
<dbReference type="PRINTS" id="PR00033">
    <property type="entry name" value="HTHASNC"/>
</dbReference>
<dbReference type="PANTHER" id="PTHR30154">
    <property type="entry name" value="LEUCINE-RESPONSIVE REGULATORY PROTEIN"/>
    <property type="match status" value="1"/>
</dbReference>
<evidence type="ECO:0000259" key="4">
    <source>
        <dbReference type="PROSITE" id="PS50956"/>
    </source>
</evidence>